<accession>A0A225C5Y2</accession>
<reference evidence="2" key="1">
    <citation type="submission" date="2017-08" db="EMBL/GenBank/DDBJ databases">
        <title>Genomes of multiple Clavibacter strains from different subspecies.</title>
        <authorList>
            <person name="Yuan X.-K."/>
            <person name="Li X.-S."/>
            <person name="Nie J."/>
            <person name="De Boer S.H."/>
        </authorList>
    </citation>
    <scope>NUCLEOTIDE SEQUENCE [LARGE SCALE GENOMIC DNA]</scope>
    <source>
        <strain evidence="2">ATCC 33566</strain>
    </source>
</reference>
<comment type="caution">
    <text evidence="2">The sequence shown here is derived from an EMBL/GenBank/DDBJ whole genome shotgun (WGS) entry which is preliminary data.</text>
</comment>
<dbReference type="EMBL" id="MZMQ01000001">
    <property type="protein sequence ID" value="OQJ62158.1"/>
    <property type="molecule type" value="Genomic_DNA"/>
</dbReference>
<evidence type="ECO:0000256" key="1">
    <source>
        <dbReference type="SAM" id="MobiDB-lite"/>
    </source>
</evidence>
<organism evidence="2 3">
    <name type="scientific">Clavibacter tessellarius</name>
    <dbReference type="NCBI Taxonomy" id="31965"/>
    <lineage>
        <taxon>Bacteria</taxon>
        <taxon>Bacillati</taxon>
        <taxon>Actinomycetota</taxon>
        <taxon>Actinomycetes</taxon>
        <taxon>Micrococcales</taxon>
        <taxon>Microbacteriaceae</taxon>
        <taxon>Clavibacter</taxon>
    </lineage>
</organism>
<evidence type="ECO:0000313" key="3">
    <source>
        <dbReference type="Proteomes" id="UP000215316"/>
    </source>
</evidence>
<feature type="region of interest" description="Disordered" evidence="1">
    <location>
        <begin position="36"/>
        <end position="64"/>
    </location>
</feature>
<dbReference type="Proteomes" id="UP000215316">
    <property type="component" value="Unassembled WGS sequence"/>
</dbReference>
<feature type="compositionally biased region" description="Basic and acidic residues" evidence="1">
    <location>
        <begin position="53"/>
        <end position="64"/>
    </location>
</feature>
<name>A0A225C5Y2_9MICO</name>
<keyword evidence="3" id="KW-1185">Reference proteome</keyword>
<evidence type="ECO:0000313" key="2">
    <source>
        <dbReference type="EMBL" id="OQJ62158.1"/>
    </source>
</evidence>
<gene>
    <name evidence="2" type="ORF">B5P24_03565</name>
</gene>
<sequence>MVLLGSAAAPVAAVGHAYPVAPALSRTPFGIGGLGGAIGADPDIRRARAGPRRPGEHESPRSPT</sequence>
<protein>
    <submittedName>
        <fullName evidence="2">Uncharacterized protein</fullName>
    </submittedName>
</protein>
<dbReference type="AlphaFoldDB" id="A0A225C5Y2"/>
<dbReference type="RefSeq" id="WP_094126544.1">
    <property type="nucleotide sequence ID" value="NZ_JBHUJP010000004.1"/>
</dbReference>
<proteinExistence type="predicted"/>